<name>A0A165EDS7_EXIGL</name>
<reference evidence="2 3" key="1">
    <citation type="journal article" date="2016" name="Mol. Biol. Evol.">
        <title>Comparative Genomics of Early-Diverging Mushroom-Forming Fungi Provides Insights into the Origins of Lignocellulose Decay Capabilities.</title>
        <authorList>
            <person name="Nagy L.G."/>
            <person name="Riley R."/>
            <person name="Tritt A."/>
            <person name="Adam C."/>
            <person name="Daum C."/>
            <person name="Floudas D."/>
            <person name="Sun H."/>
            <person name="Yadav J.S."/>
            <person name="Pangilinan J."/>
            <person name="Larsson K.H."/>
            <person name="Matsuura K."/>
            <person name="Barry K."/>
            <person name="Labutti K."/>
            <person name="Kuo R."/>
            <person name="Ohm R.A."/>
            <person name="Bhattacharya S.S."/>
            <person name="Shirouzu T."/>
            <person name="Yoshinaga Y."/>
            <person name="Martin F.M."/>
            <person name="Grigoriev I.V."/>
            <person name="Hibbett D.S."/>
        </authorList>
    </citation>
    <scope>NUCLEOTIDE SEQUENCE [LARGE SCALE GENOMIC DNA]</scope>
    <source>
        <strain evidence="2 3">HHB12029</strain>
    </source>
</reference>
<gene>
    <name evidence="2" type="ORF">EXIGLDRAFT_840529</name>
</gene>
<evidence type="ECO:0000313" key="3">
    <source>
        <dbReference type="Proteomes" id="UP000077266"/>
    </source>
</evidence>
<evidence type="ECO:0000256" key="1">
    <source>
        <dbReference type="SAM" id="SignalP"/>
    </source>
</evidence>
<protein>
    <recommendedName>
        <fullName evidence="4">Fibronectin type-III domain-containing protein</fullName>
    </recommendedName>
</protein>
<feature type="signal peptide" evidence="1">
    <location>
        <begin position="1"/>
        <end position="16"/>
    </location>
</feature>
<accession>A0A165EDS7</accession>
<dbReference type="Proteomes" id="UP000077266">
    <property type="component" value="Unassembled WGS sequence"/>
</dbReference>
<organism evidence="2 3">
    <name type="scientific">Exidia glandulosa HHB12029</name>
    <dbReference type="NCBI Taxonomy" id="1314781"/>
    <lineage>
        <taxon>Eukaryota</taxon>
        <taxon>Fungi</taxon>
        <taxon>Dikarya</taxon>
        <taxon>Basidiomycota</taxon>
        <taxon>Agaricomycotina</taxon>
        <taxon>Agaricomycetes</taxon>
        <taxon>Auriculariales</taxon>
        <taxon>Exidiaceae</taxon>
        <taxon>Exidia</taxon>
    </lineage>
</organism>
<feature type="chain" id="PRO_5007857108" description="Fibronectin type-III domain-containing protein" evidence="1">
    <location>
        <begin position="17"/>
        <end position="123"/>
    </location>
</feature>
<dbReference type="InParanoid" id="A0A165EDS7"/>
<proteinExistence type="predicted"/>
<keyword evidence="1" id="KW-0732">Signal</keyword>
<sequence length="123" mass="13255">MRLFVVLSALVSFVAAGSVIETRNVPPKLDPPPGCAQLPSGTINVRWDSTYDLPASFYATVTVVKPNSHPVLGGRVGCNSVQEPDTLGRSSFDGAHDNQYPSTVNCCQPPDQHRDCDNIVPYL</sequence>
<dbReference type="AlphaFoldDB" id="A0A165EDS7"/>
<evidence type="ECO:0000313" key="2">
    <source>
        <dbReference type="EMBL" id="KZV86704.1"/>
    </source>
</evidence>
<evidence type="ECO:0008006" key="4">
    <source>
        <dbReference type="Google" id="ProtNLM"/>
    </source>
</evidence>
<keyword evidence="3" id="KW-1185">Reference proteome</keyword>
<dbReference type="EMBL" id="KV426147">
    <property type="protein sequence ID" value="KZV86704.1"/>
    <property type="molecule type" value="Genomic_DNA"/>
</dbReference>